<reference evidence="2" key="1">
    <citation type="submission" date="2016-04" db="EMBL/GenBank/DDBJ databases">
        <authorList>
            <person name="Calderon-Fernandez G.M.Sr."/>
        </authorList>
    </citation>
    <scope>NUCLEOTIDE SEQUENCE</scope>
    <source>
        <strain evidence="2">Int1</strain>
        <tissue evidence="2">Integument</tissue>
    </source>
</reference>
<evidence type="ECO:0000313" key="2">
    <source>
        <dbReference type="EMBL" id="JAR96967.1"/>
    </source>
</evidence>
<proteinExistence type="predicted"/>
<accession>A0A161MI31</accession>
<feature type="region of interest" description="Disordered" evidence="1">
    <location>
        <begin position="1"/>
        <end position="25"/>
    </location>
</feature>
<name>A0A161MI31_TRIIF</name>
<dbReference type="EMBL" id="GEMB01006371">
    <property type="protein sequence ID" value="JAR96967.1"/>
    <property type="molecule type" value="Transcribed_RNA"/>
</dbReference>
<reference evidence="2" key="2">
    <citation type="journal article" date="2017" name="J. Med. Entomol.">
        <title>Transcriptome Analysis of the Triatoma infestans (Hemiptera: Reduviidae) Integument.</title>
        <authorList>
            <person name="Calderon-Fernandez G.M."/>
            <person name="Moriconi D.E."/>
            <person name="Dulbecco A.B."/>
            <person name="Juarez M.P."/>
        </authorList>
    </citation>
    <scope>NUCLEOTIDE SEQUENCE</scope>
    <source>
        <strain evidence="2">Int1</strain>
        <tissue evidence="2">Integument</tissue>
    </source>
</reference>
<protein>
    <submittedName>
        <fullName evidence="2">Pax3-and pax7-binding protein 1</fullName>
    </submittedName>
</protein>
<dbReference type="AlphaFoldDB" id="A0A161MI31"/>
<feature type="compositionally biased region" description="Polar residues" evidence="1">
    <location>
        <begin position="11"/>
        <end position="24"/>
    </location>
</feature>
<organism evidence="2">
    <name type="scientific">Triatoma infestans</name>
    <name type="common">Assassin bug</name>
    <dbReference type="NCBI Taxonomy" id="30076"/>
    <lineage>
        <taxon>Eukaryota</taxon>
        <taxon>Metazoa</taxon>
        <taxon>Ecdysozoa</taxon>
        <taxon>Arthropoda</taxon>
        <taxon>Hexapoda</taxon>
        <taxon>Insecta</taxon>
        <taxon>Pterygota</taxon>
        <taxon>Neoptera</taxon>
        <taxon>Paraneoptera</taxon>
        <taxon>Hemiptera</taxon>
        <taxon>Heteroptera</taxon>
        <taxon>Panheteroptera</taxon>
        <taxon>Cimicomorpha</taxon>
        <taxon>Reduviidae</taxon>
        <taxon>Triatominae</taxon>
        <taxon>Triatoma</taxon>
    </lineage>
</organism>
<evidence type="ECO:0000256" key="1">
    <source>
        <dbReference type="SAM" id="MobiDB-lite"/>
    </source>
</evidence>
<sequence>MSRKKQKEKSNTTIDTTEKTTQPQLDEDIVIKLKNTFPILNGREAIAAVQEGISSEDEEESSDIGPKYIKQSDSVKLLLKSKFLMLLQFMQPESRGNM</sequence>